<dbReference type="Proteomes" id="UP001168552">
    <property type="component" value="Unassembled WGS sequence"/>
</dbReference>
<evidence type="ECO:0000256" key="1">
    <source>
        <dbReference type="SAM" id="Phobius"/>
    </source>
</evidence>
<proteinExistence type="predicted"/>
<evidence type="ECO:0000313" key="4">
    <source>
        <dbReference type="Proteomes" id="UP001168552"/>
    </source>
</evidence>
<evidence type="ECO:0008006" key="5">
    <source>
        <dbReference type="Google" id="ProtNLM"/>
    </source>
</evidence>
<sequence>MRLLYFLLGLSLLSQSAFAQEDSLRTLLRERDSLVVKYYDLQKQNSSFWGTKSKADLRAIIETLKGIIQKDNQVVQVIKIQHAQKANALNSKNMAGTHRLYELENALSSAQSLNAVKERKIRLLEEEVEMLKPYRFKFHGAVSIILLIAAWGGYRTYRKIISKK</sequence>
<dbReference type="RefSeq" id="WP_320005492.1">
    <property type="nucleotide sequence ID" value="NZ_JAUHJS010000009.1"/>
</dbReference>
<keyword evidence="1" id="KW-0812">Transmembrane</keyword>
<organism evidence="3 4">
    <name type="scientific">Shiella aurantiaca</name>
    <dbReference type="NCBI Taxonomy" id="3058365"/>
    <lineage>
        <taxon>Bacteria</taxon>
        <taxon>Pseudomonadati</taxon>
        <taxon>Bacteroidota</taxon>
        <taxon>Cytophagia</taxon>
        <taxon>Cytophagales</taxon>
        <taxon>Shiellaceae</taxon>
        <taxon>Shiella</taxon>
    </lineage>
</organism>
<reference evidence="3" key="1">
    <citation type="submission" date="2023-06" db="EMBL/GenBank/DDBJ databases">
        <title>Cytophagales bacterium Strain LB-30, isolated from soil.</title>
        <authorList>
            <person name="Liu B."/>
        </authorList>
    </citation>
    <scope>NUCLEOTIDE SEQUENCE</scope>
    <source>
        <strain evidence="3">LB-30</strain>
    </source>
</reference>
<feature type="chain" id="PRO_5045801936" description="Mechanosensitive ion channel family protein" evidence="2">
    <location>
        <begin position="20"/>
        <end position="164"/>
    </location>
</feature>
<keyword evidence="1" id="KW-0472">Membrane</keyword>
<protein>
    <recommendedName>
        <fullName evidence="5">Mechanosensitive ion channel family protein</fullName>
    </recommendedName>
</protein>
<accession>A0ABT8F9B4</accession>
<feature type="signal peptide" evidence="2">
    <location>
        <begin position="1"/>
        <end position="19"/>
    </location>
</feature>
<keyword evidence="2" id="KW-0732">Signal</keyword>
<comment type="caution">
    <text evidence="3">The sequence shown here is derived from an EMBL/GenBank/DDBJ whole genome shotgun (WGS) entry which is preliminary data.</text>
</comment>
<gene>
    <name evidence="3" type="ORF">QWY31_15695</name>
</gene>
<name>A0ABT8F9B4_9BACT</name>
<feature type="transmembrane region" description="Helical" evidence="1">
    <location>
        <begin position="136"/>
        <end position="154"/>
    </location>
</feature>
<keyword evidence="1" id="KW-1133">Transmembrane helix</keyword>
<evidence type="ECO:0000256" key="2">
    <source>
        <dbReference type="SAM" id="SignalP"/>
    </source>
</evidence>
<evidence type="ECO:0000313" key="3">
    <source>
        <dbReference type="EMBL" id="MDN4166954.1"/>
    </source>
</evidence>
<keyword evidence="4" id="KW-1185">Reference proteome</keyword>
<dbReference type="EMBL" id="JAUHJS010000009">
    <property type="protein sequence ID" value="MDN4166954.1"/>
    <property type="molecule type" value="Genomic_DNA"/>
</dbReference>